<dbReference type="STRING" id="93759.A0A1R3HUV6"/>
<dbReference type="EMBL" id="AWUE01019376">
    <property type="protein sequence ID" value="OMO73971.1"/>
    <property type="molecule type" value="Genomic_DNA"/>
</dbReference>
<dbReference type="Gene3D" id="3.60.10.10">
    <property type="entry name" value="Endonuclease/exonuclease/phosphatase"/>
    <property type="match status" value="1"/>
</dbReference>
<evidence type="ECO:0000313" key="3">
    <source>
        <dbReference type="EMBL" id="OMO73971.1"/>
    </source>
</evidence>
<dbReference type="SUPFAM" id="SSF56219">
    <property type="entry name" value="DNase I-like"/>
    <property type="match status" value="1"/>
</dbReference>
<name>A0A1R3HUV6_9ROSI</name>
<organism evidence="3 4">
    <name type="scientific">Corchorus olitorius</name>
    <dbReference type="NCBI Taxonomy" id="93759"/>
    <lineage>
        <taxon>Eukaryota</taxon>
        <taxon>Viridiplantae</taxon>
        <taxon>Streptophyta</taxon>
        <taxon>Embryophyta</taxon>
        <taxon>Tracheophyta</taxon>
        <taxon>Spermatophyta</taxon>
        <taxon>Magnoliopsida</taxon>
        <taxon>eudicotyledons</taxon>
        <taxon>Gunneridae</taxon>
        <taxon>Pentapetalae</taxon>
        <taxon>rosids</taxon>
        <taxon>malvids</taxon>
        <taxon>Malvales</taxon>
        <taxon>Malvaceae</taxon>
        <taxon>Grewioideae</taxon>
        <taxon>Apeibeae</taxon>
        <taxon>Corchorus</taxon>
    </lineage>
</organism>
<dbReference type="InterPro" id="IPR005135">
    <property type="entry name" value="Endo/exonuclease/phosphatase"/>
</dbReference>
<dbReference type="OrthoDB" id="1744525at2759"/>
<dbReference type="InterPro" id="IPR036691">
    <property type="entry name" value="Endo/exonu/phosph_ase_sf"/>
</dbReference>
<proteinExistence type="predicted"/>
<evidence type="ECO:0000313" key="4">
    <source>
        <dbReference type="Proteomes" id="UP000187203"/>
    </source>
</evidence>
<evidence type="ECO:0000259" key="2">
    <source>
        <dbReference type="Pfam" id="PF03372"/>
    </source>
</evidence>
<keyword evidence="3" id="KW-0378">Hydrolase</keyword>
<reference evidence="4" key="1">
    <citation type="submission" date="2013-09" db="EMBL/GenBank/DDBJ databases">
        <title>Corchorus olitorius genome sequencing.</title>
        <authorList>
            <person name="Alam M."/>
            <person name="Haque M.S."/>
            <person name="Islam M.S."/>
            <person name="Emdad E.M."/>
            <person name="Islam M.M."/>
            <person name="Ahmed B."/>
            <person name="Halim A."/>
            <person name="Hossen Q.M.M."/>
            <person name="Hossain M.Z."/>
            <person name="Ahmed R."/>
            <person name="Khan M.M."/>
            <person name="Islam R."/>
            <person name="Rashid M.M."/>
            <person name="Khan S.A."/>
            <person name="Rahman M.S."/>
            <person name="Alam M."/>
            <person name="Yahiya A.S."/>
            <person name="Khan M.S."/>
            <person name="Azam M.S."/>
            <person name="Haque T."/>
            <person name="Lashkar M.Z.H."/>
            <person name="Akhand A.I."/>
            <person name="Morshed G."/>
            <person name="Roy S."/>
            <person name="Uddin K.S."/>
            <person name="Rabeya T."/>
            <person name="Hossain A.S."/>
            <person name="Chowdhury A."/>
            <person name="Snigdha A.R."/>
            <person name="Mortoza M.S."/>
            <person name="Matin S.A."/>
            <person name="Hoque S.M.E."/>
            <person name="Islam M.K."/>
            <person name="Roy D.K."/>
            <person name="Haider R."/>
            <person name="Moosa M.M."/>
            <person name="Elias S.M."/>
            <person name="Hasan A.M."/>
            <person name="Jahan S."/>
            <person name="Shafiuddin M."/>
            <person name="Mahmood N."/>
            <person name="Shommy N.S."/>
        </authorList>
    </citation>
    <scope>NUCLEOTIDE SEQUENCE [LARGE SCALE GENOMIC DNA]</scope>
    <source>
        <strain evidence="4">cv. O-4</strain>
    </source>
</reference>
<dbReference type="Pfam" id="PF03372">
    <property type="entry name" value="Exo_endo_phos"/>
    <property type="match status" value="1"/>
</dbReference>
<dbReference type="AlphaFoldDB" id="A0A1R3HUV6"/>
<keyword evidence="4" id="KW-1185">Reference proteome</keyword>
<dbReference type="GO" id="GO:0004519">
    <property type="term" value="F:endonuclease activity"/>
    <property type="evidence" value="ECO:0007669"/>
    <property type="project" value="UniProtKB-KW"/>
</dbReference>
<feature type="coiled-coil region" evidence="1">
    <location>
        <begin position="224"/>
        <end position="267"/>
    </location>
</feature>
<dbReference type="PANTHER" id="PTHR33710:SF71">
    <property type="entry name" value="ENDONUCLEASE_EXONUCLEASE_PHOSPHATASE DOMAIN-CONTAINING PROTEIN"/>
    <property type="match status" value="1"/>
</dbReference>
<dbReference type="PANTHER" id="PTHR33710">
    <property type="entry name" value="BNAC02G09200D PROTEIN"/>
    <property type="match status" value="1"/>
</dbReference>
<keyword evidence="3" id="KW-0540">Nuclease</keyword>
<feature type="domain" description="Endonuclease/exonuclease/phosphatase" evidence="2">
    <location>
        <begin position="19"/>
        <end position="144"/>
    </location>
</feature>
<gene>
    <name evidence="3" type="ORF">COLO4_26769</name>
</gene>
<dbReference type="Proteomes" id="UP000187203">
    <property type="component" value="Unassembled WGS sequence"/>
</dbReference>
<protein>
    <submittedName>
        <fullName evidence="3">Endonuclease/exonuclease/phosphatase</fullName>
    </submittedName>
</protein>
<keyword evidence="3" id="KW-0255">Endonuclease</keyword>
<comment type="caution">
    <text evidence="3">The sequence shown here is derived from an EMBL/GenBank/DDBJ whole genome shotgun (WGS) entry which is preliminary data.</text>
</comment>
<sequence length="638" mass="73985">METKTDLQKAKIAVSSWGFNHCEGVSSEGLSGGLLILWNDEVQVEVIYMNKNLIFLYVVWGKRKFWLNCIHGHPNLQQRQQVWDQLIQCKQNIRDEEPWIVLGDFNQVVKGSDKVSLTNSQLQGAENLKQCLDVCCLSELSYKGQQFTWSSKRDQDRVTWERLDTAYANPCWFQSFDEATLTNLPVTVSNHGPMVLNIEKMPPFSKRPYRFEAMWTTHPQCKMVGNLTVRRRKLEDELAVVQQAVQNEAVRSKELALREELENVLEQEHLLWMQKSRSNWIVKGERNTKYFHTITKKRRARNIIISIKTSDVNTIQEPAEIERTFLHHFKDVYSNQHEESENNIRTLLQGINLPLLSTNHLEILNAPFEEKEVKEALFNLNPLKAVGYDGKPALFFQKFWEIVGKDTTEASLAFLTSRHLLKELNKTMITLIPKKKNPDKDPSPHGILSRIKRTVASVTAAFGTERREYQLNSSHRRSQVPTGGEFVQSKMLQEVPEFHQKSWMILISISRVQRKDWFGTGMIARNYNGETRVMMRSIKGETQLKVRVMLARSVLQRMVEAGAEELWIRKKDKKWKNALTGRTQVGWKLYPIVADIRTILTNLKEVNFFNQWPPLEAETRKLARTAATNFVSFLGLKS</sequence>
<evidence type="ECO:0000256" key="1">
    <source>
        <dbReference type="SAM" id="Coils"/>
    </source>
</evidence>
<accession>A0A1R3HUV6</accession>
<keyword evidence="1" id="KW-0175">Coiled coil</keyword>